<dbReference type="EMBL" id="KZ819638">
    <property type="protein sequence ID" value="PWN88595.1"/>
    <property type="molecule type" value="Genomic_DNA"/>
</dbReference>
<dbReference type="InParanoid" id="A0A316YLJ5"/>
<feature type="compositionally biased region" description="Basic and acidic residues" evidence="1">
    <location>
        <begin position="481"/>
        <end position="490"/>
    </location>
</feature>
<feature type="region of interest" description="Disordered" evidence="1">
    <location>
        <begin position="229"/>
        <end position="276"/>
    </location>
</feature>
<evidence type="ECO:0000256" key="1">
    <source>
        <dbReference type="SAM" id="MobiDB-lite"/>
    </source>
</evidence>
<feature type="compositionally biased region" description="Basic and acidic residues" evidence="1">
    <location>
        <begin position="242"/>
        <end position="254"/>
    </location>
</feature>
<sequence>MVRHISATTGSSSVSPSTESSSALTPVSSLTSASHYRLDEEGRLVTVERPPSSSWQGMSLDSAISTPDKRTLPSHAGRLSSLASPFELAKAKEVPLVDVPKEAARPKTSKTVRLMKEPIDIYRWRPVLTPCSKGPSLDSALTHWIYVEGTKDSADGQPWHTSLIWSVSSSSLIHTRSGSTYRLVGPPHMEKQWPKAMCDAFYDGFPRREWIVLMAQEARRQGYFNEEKNLSMKDVQGTGRNDVPEHHRQKKTEGKGVVNDPAVNSCQSSKQSKRTNFKIGEGEEVNGEQSAMSSQCPSGPATLFCKGQLDTAELIAPQSTQAGKVAVEAIENSTLARSVAAKDDESRIAAIAEPIPGSSTTAPSEMPTVVASTSTTGKSNLDALVADVPQPNKPKRTANTSSQKRHAKSRTLLKELAGLRRSKLGILAVVDDAIQESMCWDPEEDTEPRLEGETRRQTRSRMRASTSSSDSNTVKTLGKVAGEEEKESTRSRQSLKRRRICSGDDEVAEEGNCAETTIGASETEERKTTPQQRRRSKGVGKWWQVSNGEDDGQPPKRRAAVRSRSAIAAAAADQEAARALTDLAGGEGGTVSSEEELDSEDEYVGEGILAAKKEQASDTEEDDPRQLGEKRAETADKSVVGLQEDKIVGGELQGTRSALTGTDEAEAGARDSEKLCEEEVHLKLEEDVDNFGDTESQATPGVSLTDSPLSSPPLSSSTSSSPSTSSEAAVNVNAQVVGEDMRLFENTRTSITLPKSADRGYALPNAMLLNGSTSNESDFNMSDYVAIASDEEDTTATYASACKRRFRHSLVVTH</sequence>
<dbReference type="GeneID" id="37044384"/>
<feature type="compositionally biased region" description="Acidic residues" evidence="1">
    <location>
        <begin position="593"/>
        <end position="604"/>
    </location>
</feature>
<feature type="compositionally biased region" description="Polar residues" evidence="1">
    <location>
        <begin position="23"/>
        <end position="34"/>
    </location>
</feature>
<feature type="region of interest" description="Disordered" evidence="1">
    <location>
        <begin position="1"/>
        <end position="72"/>
    </location>
</feature>
<feature type="compositionally biased region" description="Low complexity" evidence="1">
    <location>
        <begin position="562"/>
        <end position="579"/>
    </location>
</feature>
<dbReference type="RefSeq" id="XP_025375793.1">
    <property type="nucleotide sequence ID" value="XM_025522468.1"/>
</dbReference>
<gene>
    <name evidence="3" type="ORF">FA10DRAFT_268774</name>
</gene>
<feature type="compositionally biased region" description="Basic and acidic residues" evidence="1">
    <location>
        <begin position="624"/>
        <end position="636"/>
    </location>
</feature>
<feature type="compositionally biased region" description="Polar residues" evidence="1">
    <location>
        <begin position="51"/>
        <end position="65"/>
    </location>
</feature>
<organism evidence="3 4">
    <name type="scientific">Acaromyces ingoldii</name>
    <dbReference type="NCBI Taxonomy" id="215250"/>
    <lineage>
        <taxon>Eukaryota</taxon>
        <taxon>Fungi</taxon>
        <taxon>Dikarya</taxon>
        <taxon>Basidiomycota</taxon>
        <taxon>Ustilaginomycotina</taxon>
        <taxon>Exobasidiomycetes</taxon>
        <taxon>Exobasidiales</taxon>
        <taxon>Cryptobasidiaceae</taxon>
        <taxon>Acaromyces</taxon>
    </lineage>
</organism>
<accession>A0A316YLJ5</accession>
<dbReference type="AlphaFoldDB" id="A0A316YLJ5"/>
<dbReference type="Proteomes" id="UP000245768">
    <property type="component" value="Unassembled WGS sequence"/>
</dbReference>
<feature type="compositionally biased region" description="Low complexity" evidence="1">
    <location>
        <begin position="703"/>
        <end position="726"/>
    </location>
</feature>
<name>A0A316YLJ5_9BASI</name>
<feature type="compositionally biased region" description="Basic and acidic residues" evidence="1">
    <location>
        <begin position="667"/>
        <end position="685"/>
    </location>
</feature>
<evidence type="ECO:0000313" key="3">
    <source>
        <dbReference type="EMBL" id="PWN88595.1"/>
    </source>
</evidence>
<feature type="compositionally biased region" description="Low complexity" evidence="1">
    <location>
        <begin position="463"/>
        <end position="476"/>
    </location>
</feature>
<feature type="region of interest" description="Disordered" evidence="1">
    <location>
        <begin position="440"/>
        <end position="728"/>
    </location>
</feature>
<feature type="compositionally biased region" description="Polar residues" evidence="1">
    <location>
        <begin position="693"/>
        <end position="702"/>
    </location>
</feature>
<feature type="region of interest" description="Disordered" evidence="1">
    <location>
        <begin position="387"/>
        <end position="410"/>
    </location>
</feature>
<keyword evidence="4" id="KW-1185">Reference proteome</keyword>
<feature type="compositionally biased region" description="Low complexity" evidence="1">
    <location>
        <begin position="1"/>
        <end position="22"/>
    </location>
</feature>
<reference evidence="3" key="1">
    <citation type="journal article" date="2018" name="Mol. Biol. Evol.">
        <title>Broad Genomic Sampling Reveals a Smut Pathogenic Ancestry of the Fungal Clade Ustilaginomycotina.</title>
        <authorList>
            <person name="Kijpornyongpan T."/>
            <person name="Mondo S.J."/>
            <person name="Barry K."/>
            <person name="Sandor L."/>
            <person name="Lee J."/>
            <person name="Lipzen A."/>
            <person name="Pangilinan J."/>
            <person name="LaButti K."/>
            <person name="Hainaut M."/>
            <person name="Henrissat B."/>
            <person name="Grigoriev I.V."/>
            <person name="Spatafora J.W."/>
            <person name="Aime M.C."/>
        </authorList>
    </citation>
    <scope>NUCLEOTIDE SEQUENCE [LARGE SCALE GENOMIC DNA]</scope>
    <source>
        <strain evidence="3">MCA 4198</strain>
    </source>
</reference>
<feature type="compositionally biased region" description="Basic and acidic residues" evidence="1">
    <location>
        <begin position="447"/>
        <end position="456"/>
    </location>
</feature>
<protein>
    <recommendedName>
        <fullName evidence="2">SANTA domain-containing protein</fullName>
    </recommendedName>
</protein>
<feature type="region of interest" description="Disordered" evidence="1">
    <location>
        <begin position="355"/>
        <end position="375"/>
    </location>
</feature>
<dbReference type="Pfam" id="PF09133">
    <property type="entry name" value="SANTA"/>
    <property type="match status" value="1"/>
</dbReference>
<proteinExistence type="predicted"/>
<feature type="domain" description="SANTA" evidence="2">
    <location>
        <begin position="145"/>
        <end position="207"/>
    </location>
</feature>
<evidence type="ECO:0000313" key="4">
    <source>
        <dbReference type="Proteomes" id="UP000245768"/>
    </source>
</evidence>
<evidence type="ECO:0000259" key="2">
    <source>
        <dbReference type="Pfam" id="PF09133"/>
    </source>
</evidence>
<dbReference type="InterPro" id="IPR015216">
    <property type="entry name" value="SANTA"/>
</dbReference>